<comment type="caution">
    <text evidence="2">The sequence shown here is derived from an EMBL/GenBank/DDBJ whole genome shotgun (WGS) entry which is preliminary data.</text>
</comment>
<evidence type="ECO:0000313" key="2">
    <source>
        <dbReference type="EMBL" id="KAK3955191.1"/>
    </source>
</evidence>
<name>A0AAN6SJE0_9PEZI</name>
<dbReference type="AlphaFoldDB" id="A0AAN6SJE0"/>
<feature type="compositionally biased region" description="Pro residues" evidence="1">
    <location>
        <begin position="92"/>
        <end position="104"/>
    </location>
</feature>
<organism evidence="2 3">
    <name type="scientific">Pseudoneurospora amorphoporcata</name>
    <dbReference type="NCBI Taxonomy" id="241081"/>
    <lineage>
        <taxon>Eukaryota</taxon>
        <taxon>Fungi</taxon>
        <taxon>Dikarya</taxon>
        <taxon>Ascomycota</taxon>
        <taxon>Pezizomycotina</taxon>
        <taxon>Sordariomycetes</taxon>
        <taxon>Sordariomycetidae</taxon>
        <taxon>Sordariales</taxon>
        <taxon>Sordariaceae</taxon>
        <taxon>Pseudoneurospora</taxon>
    </lineage>
</organism>
<feature type="region of interest" description="Disordered" evidence="1">
    <location>
        <begin position="92"/>
        <end position="130"/>
    </location>
</feature>
<evidence type="ECO:0000256" key="1">
    <source>
        <dbReference type="SAM" id="MobiDB-lite"/>
    </source>
</evidence>
<reference evidence="2" key="1">
    <citation type="journal article" date="2023" name="Mol. Phylogenet. Evol.">
        <title>Genome-scale phylogeny and comparative genomics of the fungal order Sordariales.</title>
        <authorList>
            <person name="Hensen N."/>
            <person name="Bonometti L."/>
            <person name="Westerberg I."/>
            <person name="Brannstrom I.O."/>
            <person name="Guillou S."/>
            <person name="Cros-Aarteil S."/>
            <person name="Calhoun S."/>
            <person name="Haridas S."/>
            <person name="Kuo A."/>
            <person name="Mondo S."/>
            <person name="Pangilinan J."/>
            <person name="Riley R."/>
            <person name="LaButti K."/>
            <person name="Andreopoulos B."/>
            <person name="Lipzen A."/>
            <person name="Chen C."/>
            <person name="Yan M."/>
            <person name="Daum C."/>
            <person name="Ng V."/>
            <person name="Clum A."/>
            <person name="Steindorff A."/>
            <person name="Ohm R.A."/>
            <person name="Martin F."/>
            <person name="Silar P."/>
            <person name="Natvig D.O."/>
            <person name="Lalanne C."/>
            <person name="Gautier V."/>
            <person name="Ament-Velasquez S.L."/>
            <person name="Kruys A."/>
            <person name="Hutchinson M.I."/>
            <person name="Powell A.J."/>
            <person name="Barry K."/>
            <person name="Miller A.N."/>
            <person name="Grigoriev I.V."/>
            <person name="Debuchy R."/>
            <person name="Gladieux P."/>
            <person name="Hiltunen Thoren M."/>
            <person name="Johannesson H."/>
        </authorList>
    </citation>
    <scope>NUCLEOTIDE SEQUENCE</scope>
    <source>
        <strain evidence="2">CBS 626.80</strain>
    </source>
</reference>
<dbReference type="EMBL" id="MU859079">
    <property type="protein sequence ID" value="KAK3955191.1"/>
    <property type="molecule type" value="Genomic_DNA"/>
</dbReference>
<accession>A0AAN6SJE0</accession>
<proteinExistence type="predicted"/>
<keyword evidence="3" id="KW-1185">Reference proteome</keyword>
<dbReference type="Proteomes" id="UP001303222">
    <property type="component" value="Unassembled WGS sequence"/>
</dbReference>
<feature type="compositionally biased region" description="Pro residues" evidence="1">
    <location>
        <begin position="121"/>
        <end position="130"/>
    </location>
</feature>
<reference evidence="2" key="2">
    <citation type="submission" date="2023-06" db="EMBL/GenBank/DDBJ databases">
        <authorList>
            <consortium name="Lawrence Berkeley National Laboratory"/>
            <person name="Mondo S.J."/>
            <person name="Hensen N."/>
            <person name="Bonometti L."/>
            <person name="Westerberg I."/>
            <person name="Brannstrom I.O."/>
            <person name="Guillou S."/>
            <person name="Cros-Aarteil S."/>
            <person name="Calhoun S."/>
            <person name="Haridas S."/>
            <person name="Kuo A."/>
            <person name="Pangilinan J."/>
            <person name="Riley R."/>
            <person name="Labutti K."/>
            <person name="Andreopoulos B."/>
            <person name="Lipzen A."/>
            <person name="Chen C."/>
            <person name="Yanf M."/>
            <person name="Daum C."/>
            <person name="Ng V."/>
            <person name="Clum A."/>
            <person name="Steindorff A."/>
            <person name="Ohm R."/>
            <person name="Martin F."/>
            <person name="Silar P."/>
            <person name="Natvig D."/>
            <person name="Lalanne C."/>
            <person name="Gautier V."/>
            <person name="Ament-Velasquez S.L."/>
            <person name="Kruys A."/>
            <person name="Hutchinson M.I."/>
            <person name="Powell A.J."/>
            <person name="Barry K."/>
            <person name="Miller A.N."/>
            <person name="Grigoriev I.V."/>
            <person name="Debuchy R."/>
            <person name="Gladieux P."/>
            <person name="Thoren M.H."/>
            <person name="Johannesson H."/>
        </authorList>
    </citation>
    <scope>NUCLEOTIDE SEQUENCE</scope>
    <source>
        <strain evidence="2">CBS 626.80</strain>
    </source>
</reference>
<gene>
    <name evidence="2" type="ORF">QBC32DRAFT_334090</name>
</gene>
<protein>
    <submittedName>
        <fullName evidence="2">Uncharacterized protein</fullName>
    </submittedName>
</protein>
<evidence type="ECO:0000313" key="3">
    <source>
        <dbReference type="Proteomes" id="UP001303222"/>
    </source>
</evidence>
<sequence>MPASLLAALPPMSSHVLLVIIANLSSSIYPHSHHDEESETFRKGGSIVLSILSTASDVTPLQLHETRPRCCCSWSSSSPKAGARPPFFEIPPPLPSWPHAPPPKRYSSVPTGPSGPEDPYDPPPCSIAIQ</sequence>